<dbReference type="PROSITE" id="PS01033">
    <property type="entry name" value="GLOBIN"/>
    <property type="match status" value="1"/>
</dbReference>
<dbReference type="InterPro" id="IPR012292">
    <property type="entry name" value="Globin/Proto"/>
</dbReference>
<dbReference type="AlphaFoldDB" id="A0A5C6U3N1"/>
<gene>
    <name evidence="7" type="ORF">FSC37_14715</name>
</gene>
<evidence type="ECO:0000256" key="2">
    <source>
        <dbReference type="ARBA" id="ARBA00022621"/>
    </source>
</evidence>
<sequence length="119" mass="13159">MMMQPHHAALIRHSFDQIAPVADEAAALFYRRLFEQSPELRPLFIGDVRQQGRRLMEMIGAAVRLLDHPAALLPVLAQLGARHAGYGVEPDDYRKVGRALIATLAEALGEGFDDATREA</sequence>
<dbReference type="GO" id="GO:0020037">
    <property type="term" value="F:heme binding"/>
    <property type="evidence" value="ECO:0007669"/>
    <property type="project" value="InterPro"/>
</dbReference>
<dbReference type="GO" id="GO:0046872">
    <property type="term" value="F:metal ion binding"/>
    <property type="evidence" value="ECO:0007669"/>
    <property type="project" value="UniProtKB-KW"/>
</dbReference>
<feature type="domain" description="Globin" evidence="6">
    <location>
        <begin position="2"/>
        <end position="119"/>
    </location>
</feature>
<dbReference type="GO" id="GO:0071949">
    <property type="term" value="F:FAD binding"/>
    <property type="evidence" value="ECO:0007669"/>
    <property type="project" value="TreeGrafter"/>
</dbReference>
<dbReference type="SUPFAM" id="SSF46458">
    <property type="entry name" value="Globin-like"/>
    <property type="match status" value="1"/>
</dbReference>
<evidence type="ECO:0000259" key="6">
    <source>
        <dbReference type="PROSITE" id="PS01033"/>
    </source>
</evidence>
<dbReference type="Gene3D" id="1.10.490.10">
    <property type="entry name" value="Globins"/>
    <property type="match status" value="1"/>
</dbReference>
<keyword evidence="7" id="KW-0675">Receptor</keyword>
<dbReference type="GO" id="GO:0005344">
    <property type="term" value="F:oxygen carrier activity"/>
    <property type="evidence" value="ECO:0007669"/>
    <property type="project" value="UniProtKB-KW"/>
</dbReference>
<name>A0A5C6U3N1_9BURK</name>
<proteinExistence type="inferred from homology"/>
<dbReference type="GO" id="GO:0071500">
    <property type="term" value="P:cellular response to nitrosative stress"/>
    <property type="evidence" value="ECO:0007669"/>
    <property type="project" value="TreeGrafter"/>
</dbReference>
<dbReference type="InterPro" id="IPR009050">
    <property type="entry name" value="Globin-like_sf"/>
</dbReference>
<organism evidence="7 8">
    <name type="scientific">Piscinibacter aquaticus</name>
    <dbReference type="NCBI Taxonomy" id="392597"/>
    <lineage>
        <taxon>Bacteria</taxon>
        <taxon>Pseudomonadati</taxon>
        <taxon>Pseudomonadota</taxon>
        <taxon>Betaproteobacteria</taxon>
        <taxon>Burkholderiales</taxon>
        <taxon>Sphaerotilaceae</taxon>
        <taxon>Piscinibacter</taxon>
    </lineage>
</organism>
<keyword evidence="3" id="KW-0479">Metal-binding</keyword>
<evidence type="ECO:0000256" key="3">
    <source>
        <dbReference type="ARBA" id="ARBA00022723"/>
    </source>
</evidence>
<dbReference type="EMBL" id="VOPW01000001">
    <property type="protein sequence ID" value="TXC66621.1"/>
    <property type="molecule type" value="Genomic_DNA"/>
</dbReference>
<dbReference type="GO" id="GO:0046210">
    <property type="term" value="P:nitric oxide catabolic process"/>
    <property type="evidence" value="ECO:0007669"/>
    <property type="project" value="TreeGrafter"/>
</dbReference>
<reference evidence="7 8" key="1">
    <citation type="submission" date="2019-08" db="EMBL/GenBank/DDBJ databases">
        <authorList>
            <person name="Khan S.A."/>
            <person name="Jeon C.O."/>
            <person name="Jeong S.E."/>
        </authorList>
    </citation>
    <scope>NUCLEOTIDE SEQUENCE [LARGE SCALE GENOMIC DNA]</scope>
    <source>
        <strain evidence="8">IMCC1728</strain>
    </source>
</reference>
<dbReference type="GO" id="GO:0019825">
    <property type="term" value="F:oxygen binding"/>
    <property type="evidence" value="ECO:0007669"/>
    <property type="project" value="InterPro"/>
</dbReference>
<keyword evidence="4" id="KW-0408">Iron</keyword>
<evidence type="ECO:0000313" key="7">
    <source>
        <dbReference type="EMBL" id="TXC66621.1"/>
    </source>
</evidence>
<evidence type="ECO:0000256" key="5">
    <source>
        <dbReference type="RuleBase" id="RU000356"/>
    </source>
</evidence>
<evidence type="ECO:0000256" key="4">
    <source>
        <dbReference type="ARBA" id="ARBA00023004"/>
    </source>
</evidence>
<comment type="caution">
    <text evidence="7">The sequence shown here is derived from an EMBL/GenBank/DDBJ whole genome shotgun (WGS) entry which is preliminary data.</text>
</comment>
<evidence type="ECO:0000313" key="8">
    <source>
        <dbReference type="Proteomes" id="UP000321832"/>
    </source>
</evidence>
<dbReference type="GO" id="GO:0008941">
    <property type="term" value="F:nitric oxide dioxygenase NAD(P)H activity"/>
    <property type="evidence" value="ECO:0007669"/>
    <property type="project" value="TreeGrafter"/>
</dbReference>
<keyword evidence="2 5" id="KW-0561">Oxygen transport</keyword>
<dbReference type="PANTHER" id="PTHR43396:SF3">
    <property type="entry name" value="FLAVOHEMOPROTEIN"/>
    <property type="match status" value="1"/>
</dbReference>
<comment type="similarity">
    <text evidence="5">Belongs to the globin family.</text>
</comment>
<dbReference type="PANTHER" id="PTHR43396">
    <property type="entry name" value="FLAVOHEMOPROTEIN"/>
    <property type="match status" value="1"/>
</dbReference>
<keyword evidence="5" id="KW-0813">Transport</keyword>
<accession>A0A5C6U3N1</accession>
<dbReference type="Pfam" id="PF00042">
    <property type="entry name" value="Globin"/>
    <property type="match status" value="1"/>
</dbReference>
<dbReference type="Proteomes" id="UP000321832">
    <property type="component" value="Unassembled WGS sequence"/>
</dbReference>
<evidence type="ECO:0000256" key="1">
    <source>
        <dbReference type="ARBA" id="ARBA00022617"/>
    </source>
</evidence>
<dbReference type="InterPro" id="IPR000971">
    <property type="entry name" value="Globin"/>
</dbReference>
<protein>
    <submittedName>
        <fullName evidence="7">Hemin receptor</fullName>
    </submittedName>
</protein>
<keyword evidence="8" id="KW-1185">Reference proteome</keyword>
<keyword evidence="1 5" id="KW-0349">Heme</keyword>
<dbReference type="PRINTS" id="PR01907">
    <property type="entry name" value="WORMGLOBIN"/>
</dbReference>